<feature type="signal peptide" evidence="1">
    <location>
        <begin position="1"/>
        <end position="22"/>
    </location>
</feature>
<protein>
    <submittedName>
        <fullName evidence="2">DUF192 domain-containing protein</fullName>
    </submittedName>
</protein>
<dbReference type="RefSeq" id="WP_146572051.1">
    <property type="nucleotide sequence ID" value="NZ_CP042306.1"/>
</dbReference>
<dbReference type="Pfam" id="PF02643">
    <property type="entry name" value="DUF192"/>
    <property type="match status" value="1"/>
</dbReference>
<dbReference type="AlphaFoldDB" id="A0A5B8LJ70"/>
<proteinExistence type="predicted"/>
<dbReference type="InterPro" id="IPR038695">
    <property type="entry name" value="Saro_0823-like_sf"/>
</dbReference>
<dbReference type="Gene3D" id="2.60.120.1140">
    <property type="entry name" value="Protein of unknown function DUF192"/>
    <property type="match status" value="1"/>
</dbReference>
<gene>
    <name evidence="2" type="ORF">FPZ24_11300</name>
</gene>
<evidence type="ECO:0000313" key="3">
    <source>
        <dbReference type="Proteomes" id="UP000315673"/>
    </source>
</evidence>
<keyword evidence="1" id="KW-0732">Signal</keyword>
<dbReference type="InterPro" id="IPR003795">
    <property type="entry name" value="DUF192"/>
</dbReference>
<evidence type="ECO:0000256" key="1">
    <source>
        <dbReference type="SAM" id="SignalP"/>
    </source>
</evidence>
<evidence type="ECO:0000313" key="2">
    <source>
        <dbReference type="EMBL" id="QDZ07996.1"/>
    </source>
</evidence>
<name>A0A5B8LJ70_9SPHN</name>
<dbReference type="KEGG" id="spai:FPZ24_11300"/>
<sequence length="158" mass="16540">MTVRGLLLPLALCALSAGCASGSGSDNSAAAVRTMTVTIASKNGAHPFQVEQAKTADEQERGLMFRMEIPVNGGMMFWPYPPDGPPREASFWMKNTPSALDIIFIRADGTIAHIAANAVPFDETPLSSGEPVGAVLEIKGGRAAALGIAEGDKVNWAK</sequence>
<dbReference type="Proteomes" id="UP000315673">
    <property type="component" value="Chromosome"/>
</dbReference>
<dbReference type="PROSITE" id="PS51257">
    <property type="entry name" value="PROKAR_LIPOPROTEIN"/>
    <property type="match status" value="1"/>
</dbReference>
<dbReference type="EMBL" id="CP042306">
    <property type="protein sequence ID" value="QDZ07996.1"/>
    <property type="molecule type" value="Genomic_DNA"/>
</dbReference>
<organism evidence="2 3">
    <name type="scientific">Sphingomonas panacisoli</name>
    <dbReference type="NCBI Taxonomy" id="1813879"/>
    <lineage>
        <taxon>Bacteria</taxon>
        <taxon>Pseudomonadati</taxon>
        <taxon>Pseudomonadota</taxon>
        <taxon>Alphaproteobacteria</taxon>
        <taxon>Sphingomonadales</taxon>
        <taxon>Sphingomonadaceae</taxon>
        <taxon>Sphingomonas</taxon>
    </lineage>
</organism>
<dbReference type="PANTHER" id="PTHR37953:SF1">
    <property type="entry name" value="UPF0127 PROTEIN MJ1496"/>
    <property type="match status" value="1"/>
</dbReference>
<dbReference type="PANTHER" id="PTHR37953">
    <property type="entry name" value="UPF0127 PROTEIN MJ1496"/>
    <property type="match status" value="1"/>
</dbReference>
<keyword evidence="3" id="KW-1185">Reference proteome</keyword>
<accession>A0A5B8LJ70</accession>
<dbReference type="OrthoDB" id="9808290at2"/>
<reference evidence="2 3" key="1">
    <citation type="submission" date="2019-07" db="EMBL/GenBank/DDBJ databases">
        <title>Full genome sequence of Sphingomonas sp. 4R-6-7(HKS19).</title>
        <authorList>
            <person name="Im W.-T."/>
        </authorList>
    </citation>
    <scope>NUCLEOTIDE SEQUENCE [LARGE SCALE GENOMIC DNA]</scope>
    <source>
        <strain evidence="2 3">HKS19</strain>
    </source>
</reference>
<feature type="chain" id="PRO_5022741305" evidence="1">
    <location>
        <begin position="23"/>
        <end position="158"/>
    </location>
</feature>